<dbReference type="Gene3D" id="3.20.20.80">
    <property type="entry name" value="Glycosidases"/>
    <property type="match status" value="1"/>
</dbReference>
<proteinExistence type="predicted"/>
<dbReference type="eggNOG" id="COG0366">
    <property type="taxonomic scope" value="Bacteria"/>
</dbReference>
<dbReference type="KEGG" id="sgp:SpiGrapes_1836"/>
<dbReference type="Gene3D" id="2.60.40.1180">
    <property type="entry name" value="Golgi alpha-mannosidase II"/>
    <property type="match status" value="1"/>
</dbReference>
<evidence type="ECO:0000313" key="6">
    <source>
        <dbReference type="Proteomes" id="UP000005632"/>
    </source>
</evidence>
<keyword evidence="2" id="KW-0808">Transferase</keyword>
<sequence length="587" mass="66551">MNEASLKNGIRSSLEEIYGKQVAKTWTNRFFLCIKKYLPKDNSFINHPASRLEKHYSLLITYGDSIQSPHCAPLVVLHEFLRKWVGDAVSTIHLLPFYPSSSDDGFSVIDPFSVDTGLGTWDHINDLQAFYALMFDFVANHLSRSNIWIRECFAGNPEYKDFAIFLEGTEDLTQVFRPRNLPLITQVDTDRGKRYVWTTFSKDQVDVNYHNPEVLYCMMDVLLAYVLQRGASIIRLDAVAYLWKEIGTNCIHHEKTHAIVRLFCWLTKNLTKQSFIITETNVPHNENVAYFGDGSDEATLVYNFSLPPLVFHTFLSQDASVLGAWAKTLVLPSSSVAFFNFLASHDGIGLMPVKNLLSDGDVEKMCLHTVKQGGFVSRRSKGDGTESPYELNINYLSALSGFTENEPRSLLVSRFKAATAIMVFLKGIPGIYINSLIGSQNWYGDPELTLYPRRINREKVSFKTLSKELDDPNSLRSAVLGFHVELLRVRKREPAFSPSSEQRILALTNSACFVFLRGSSDDSDKILVLINVTPHLQRISIEEVWSKLDCPFPFDACIDLLEKPITITAKELVLNPYQVQLLKTKPF</sequence>
<dbReference type="InterPro" id="IPR006047">
    <property type="entry name" value="GH13_cat_dom"/>
</dbReference>
<dbReference type="SUPFAM" id="SSF51445">
    <property type="entry name" value="(Trans)glycosidases"/>
    <property type="match status" value="1"/>
</dbReference>
<dbReference type="InterPro" id="IPR017853">
    <property type="entry name" value="GH"/>
</dbReference>
<dbReference type="Pfam" id="PF00128">
    <property type="entry name" value="Alpha-amylase"/>
    <property type="match status" value="1"/>
</dbReference>
<dbReference type="InterPro" id="IPR016377">
    <property type="entry name" value="Sucrose_GGa_phosphorylase-rel"/>
</dbReference>
<dbReference type="HOGENOM" id="CLU_021358_0_0_12"/>
<dbReference type="InterPro" id="IPR045857">
    <property type="entry name" value="O16G_dom_2"/>
</dbReference>
<dbReference type="Gene3D" id="3.90.400.10">
    <property type="entry name" value="Oligo-1,6-glucosidase, Domain 2"/>
    <property type="match status" value="1"/>
</dbReference>
<dbReference type="PIRSF" id="PIRSF003059">
    <property type="entry name" value="Sucrose_phosphorylase"/>
    <property type="match status" value="1"/>
</dbReference>
<name>G8QY66_SPHPG</name>
<evidence type="ECO:0000256" key="3">
    <source>
        <dbReference type="PIRSR" id="PIRSR003059-2"/>
    </source>
</evidence>
<evidence type="ECO:0000256" key="1">
    <source>
        <dbReference type="ARBA" id="ARBA00022676"/>
    </source>
</evidence>
<gene>
    <name evidence="5" type="ordered locus">SpiGrapes_1836</name>
</gene>
<dbReference type="AlphaFoldDB" id="G8QY66"/>
<feature type="binding site" evidence="3">
    <location>
        <begin position="235"/>
        <end position="237"/>
    </location>
    <ligand>
        <name>substrate</name>
    </ligand>
</feature>
<dbReference type="PANTHER" id="PTHR38784">
    <property type="entry name" value="SUCROSE PHOSPHORYLASE"/>
    <property type="match status" value="1"/>
</dbReference>
<accession>G8QY66</accession>
<dbReference type="PANTHER" id="PTHR38784:SF1">
    <property type="entry name" value="SUCROSE PHOSPHORYLASE"/>
    <property type="match status" value="1"/>
</dbReference>
<keyword evidence="5" id="KW-0326">Glycosidase</keyword>
<dbReference type="EMBL" id="CP003155">
    <property type="protein sequence ID" value="AEV29631.1"/>
    <property type="molecule type" value="Genomic_DNA"/>
</dbReference>
<evidence type="ECO:0000313" key="5">
    <source>
        <dbReference type="EMBL" id="AEV29631.1"/>
    </source>
</evidence>
<dbReference type="OrthoDB" id="9805159at2"/>
<feature type="binding site" evidence="3">
    <location>
        <position position="453"/>
    </location>
    <ligand>
        <name>substrate</name>
    </ligand>
</feature>
<reference evidence="5 6" key="1">
    <citation type="submission" date="2011-11" db="EMBL/GenBank/DDBJ databases">
        <title>Complete sequence of Spirochaeta sp. grapes.</title>
        <authorList>
            <consortium name="US DOE Joint Genome Institute"/>
            <person name="Lucas S."/>
            <person name="Han J."/>
            <person name="Lapidus A."/>
            <person name="Cheng J.-F."/>
            <person name="Goodwin L."/>
            <person name="Pitluck S."/>
            <person name="Peters L."/>
            <person name="Ovchinnikova G."/>
            <person name="Munk A.C."/>
            <person name="Detter J.C."/>
            <person name="Han C."/>
            <person name="Tapia R."/>
            <person name="Land M."/>
            <person name="Hauser L."/>
            <person name="Kyrpides N."/>
            <person name="Ivanova N."/>
            <person name="Pagani I."/>
            <person name="Ritalahtilisa K."/>
            <person name="Loeffler F."/>
            <person name="Woyke T."/>
        </authorList>
    </citation>
    <scope>NUCLEOTIDE SEQUENCE [LARGE SCALE GENOMIC DNA]</scope>
    <source>
        <strain evidence="6">ATCC BAA-1885 / DSM 22778 / Grapes</strain>
    </source>
</reference>
<keyword evidence="6" id="KW-1185">Reference proteome</keyword>
<feature type="binding site" evidence="3">
    <location>
        <position position="141"/>
    </location>
    <ligand>
        <name>substrate</name>
    </ligand>
</feature>
<dbReference type="SMART" id="SM00642">
    <property type="entry name" value="Aamy"/>
    <property type="match status" value="1"/>
</dbReference>
<dbReference type="GO" id="GO:0005975">
    <property type="term" value="P:carbohydrate metabolic process"/>
    <property type="evidence" value="ECO:0007669"/>
    <property type="project" value="InterPro"/>
</dbReference>
<keyword evidence="1" id="KW-0328">Glycosyltransferase</keyword>
<organism evidence="5 6">
    <name type="scientific">Sphaerochaeta pleomorpha (strain ATCC BAA-1885 / DSM 22778 / Grapes)</name>
    <dbReference type="NCBI Taxonomy" id="158190"/>
    <lineage>
        <taxon>Bacteria</taxon>
        <taxon>Pseudomonadati</taxon>
        <taxon>Spirochaetota</taxon>
        <taxon>Spirochaetia</taxon>
        <taxon>Spirochaetales</taxon>
        <taxon>Sphaerochaetaceae</taxon>
        <taxon>Sphaerochaeta</taxon>
    </lineage>
</organism>
<dbReference type="GO" id="GO:0016798">
    <property type="term" value="F:hydrolase activity, acting on glycosyl bonds"/>
    <property type="evidence" value="ECO:0007669"/>
    <property type="project" value="UniProtKB-KW"/>
</dbReference>
<keyword evidence="5" id="KW-0378">Hydrolase</keyword>
<evidence type="ECO:0000259" key="4">
    <source>
        <dbReference type="SMART" id="SM00642"/>
    </source>
</evidence>
<feature type="domain" description="Glycosyl hydrolase family 13 catalytic" evidence="4">
    <location>
        <begin position="74"/>
        <end position="490"/>
    </location>
</feature>
<dbReference type="Proteomes" id="UP000005632">
    <property type="component" value="Chromosome"/>
</dbReference>
<protein>
    <submittedName>
        <fullName evidence="5">Glycosidase</fullName>
    </submittedName>
</protein>
<dbReference type="STRING" id="158190.SpiGrapes_1836"/>
<feature type="binding site" evidence="3">
    <location>
        <begin position="345"/>
        <end position="346"/>
    </location>
    <ligand>
        <name>substrate</name>
    </ligand>
</feature>
<feature type="binding site" evidence="3">
    <location>
        <position position="103"/>
    </location>
    <ligand>
        <name>substrate</name>
    </ligand>
</feature>
<evidence type="ECO:0000256" key="2">
    <source>
        <dbReference type="ARBA" id="ARBA00022679"/>
    </source>
</evidence>
<dbReference type="InterPro" id="IPR013780">
    <property type="entry name" value="Glyco_hydro_b"/>
</dbReference>
<dbReference type="GO" id="GO:0016757">
    <property type="term" value="F:glycosyltransferase activity"/>
    <property type="evidence" value="ECO:0007669"/>
    <property type="project" value="UniProtKB-KW"/>
</dbReference>